<dbReference type="HOGENOM" id="CLU_123845_0_0_4"/>
<name>B4RLW0_NEIG2</name>
<dbReference type="KEGG" id="ngk:NGK_1120"/>
<gene>
    <name evidence="1" type="ordered locus">NGK_1120</name>
</gene>
<dbReference type="AlphaFoldDB" id="B4RLW0"/>
<dbReference type="Gene3D" id="1.20.120.1490">
    <property type="match status" value="1"/>
</dbReference>
<organism evidence="1 2">
    <name type="scientific">Neisseria gonorrhoeae (strain NCCP11945)</name>
    <dbReference type="NCBI Taxonomy" id="521006"/>
    <lineage>
        <taxon>Bacteria</taxon>
        <taxon>Pseudomonadati</taxon>
        <taxon>Pseudomonadota</taxon>
        <taxon>Betaproteobacteria</taxon>
        <taxon>Neisseriales</taxon>
        <taxon>Neisseriaceae</taxon>
        <taxon>Neisseria</taxon>
    </lineage>
</organism>
<evidence type="ECO:0000313" key="2">
    <source>
        <dbReference type="Proteomes" id="UP000002564"/>
    </source>
</evidence>
<reference evidence="1 2" key="1">
    <citation type="journal article" date="2008" name="J. Bacteriol.">
        <title>Complete genome sequence of Neisseria gonorrhoeae NCCP11945.</title>
        <authorList>
            <person name="Chung G.T."/>
            <person name="Yoo J.S."/>
            <person name="Oh H.B."/>
            <person name="Lee Y.S."/>
            <person name="Cha S.H."/>
            <person name="Kim S.J."/>
            <person name="Yoo C.K."/>
        </authorList>
    </citation>
    <scope>NUCLEOTIDE SEQUENCE [LARGE SCALE GENOMIC DNA]</scope>
    <source>
        <strain evidence="1 2">NCCP11945</strain>
    </source>
</reference>
<dbReference type="Proteomes" id="UP000002564">
    <property type="component" value="Chromosome"/>
</dbReference>
<sequence length="188" mass="21620">MPLWADSTRESLETALLTKVNCHNTIFHTAIKYIVRNIRIKGKAVPLPAPCRFAKPAASFLSMALLSCQLSHAATAYIPPNDFQPNCDIRRLGLTQGQHNELRKIRAAFKMAGDRARLKVMHSEHSRRRSVVEIISSDVFNRNEARDYVESRYHSSMDFAVDELEIQHRFFHILTPQQQQMWLSSCLK</sequence>
<protein>
    <submittedName>
        <fullName evidence="1">Periplasmic protein</fullName>
    </submittedName>
</protein>
<accession>B4RLW0</accession>
<proteinExistence type="predicted"/>
<dbReference type="EMBL" id="CP001050">
    <property type="protein sequence ID" value="ACF29797.1"/>
    <property type="molecule type" value="Genomic_DNA"/>
</dbReference>
<evidence type="ECO:0000313" key="1">
    <source>
        <dbReference type="EMBL" id="ACF29797.1"/>
    </source>
</evidence>